<sequence length="94" mass="10795">MSRENKKPGRFFGPLVITGITAGVLYSAYKAIFKKPEYETTYTENDDFTTTEPKSVLHHKDDEKTQNVSEEQEKTESEDTHEPKKDQNNEPKNG</sequence>
<keyword evidence="2" id="KW-0812">Transmembrane</keyword>
<name>A0ABU6DPI8_9GAMM</name>
<proteinExistence type="predicted"/>
<feature type="region of interest" description="Disordered" evidence="1">
    <location>
        <begin position="39"/>
        <end position="94"/>
    </location>
</feature>
<comment type="caution">
    <text evidence="3">The sequence shown here is derived from an EMBL/GenBank/DDBJ whole genome shotgun (WGS) entry which is preliminary data.</text>
</comment>
<protein>
    <submittedName>
        <fullName evidence="3">Uncharacterized protein</fullName>
    </submittedName>
</protein>
<gene>
    <name evidence="3" type="ORF">I2F25_00860</name>
</gene>
<keyword evidence="2" id="KW-0472">Membrane</keyword>
<evidence type="ECO:0000256" key="2">
    <source>
        <dbReference type="SAM" id="Phobius"/>
    </source>
</evidence>
<keyword evidence="2" id="KW-1133">Transmembrane helix</keyword>
<evidence type="ECO:0000313" key="4">
    <source>
        <dbReference type="Proteomes" id="UP001339883"/>
    </source>
</evidence>
<keyword evidence="4" id="KW-1185">Reference proteome</keyword>
<evidence type="ECO:0000256" key="1">
    <source>
        <dbReference type="SAM" id="MobiDB-lite"/>
    </source>
</evidence>
<feature type="compositionally biased region" description="Basic and acidic residues" evidence="1">
    <location>
        <begin position="58"/>
        <end position="94"/>
    </location>
</feature>
<dbReference type="Proteomes" id="UP001339883">
    <property type="component" value="Unassembled WGS sequence"/>
</dbReference>
<reference evidence="3 4" key="1">
    <citation type="submission" date="2019-08" db="EMBL/GenBank/DDBJ databases">
        <title>Five species of Acinetobacter isolated from floral nectar and animal pollinators.</title>
        <authorList>
            <person name="Hendry T.A."/>
        </authorList>
    </citation>
    <scope>NUCLEOTIDE SEQUENCE [LARGE SCALE GENOMIC DNA]</scope>
    <source>
        <strain evidence="3 4">MD18.27</strain>
    </source>
</reference>
<evidence type="ECO:0000313" key="3">
    <source>
        <dbReference type="EMBL" id="MEB5475615.1"/>
    </source>
</evidence>
<dbReference type="EMBL" id="VTDN01000001">
    <property type="protein sequence ID" value="MEB5475615.1"/>
    <property type="molecule type" value="Genomic_DNA"/>
</dbReference>
<organism evidence="3 4">
    <name type="scientific">Acinetobacter pollinis</name>
    <dbReference type="NCBI Taxonomy" id="2605270"/>
    <lineage>
        <taxon>Bacteria</taxon>
        <taxon>Pseudomonadati</taxon>
        <taxon>Pseudomonadota</taxon>
        <taxon>Gammaproteobacteria</taxon>
        <taxon>Moraxellales</taxon>
        <taxon>Moraxellaceae</taxon>
        <taxon>Acinetobacter</taxon>
    </lineage>
</organism>
<dbReference type="RefSeq" id="WP_411800665.1">
    <property type="nucleotide sequence ID" value="NZ_VTDN01000001.1"/>
</dbReference>
<accession>A0ABU6DPI8</accession>
<feature type="transmembrane region" description="Helical" evidence="2">
    <location>
        <begin position="12"/>
        <end position="29"/>
    </location>
</feature>